<dbReference type="EMBL" id="MPDP01000285">
    <property type="protein sequence ID" value="KAK1456564.1"/>
    <property type="molecule type" value="Genomic_DNA"/>
</dbReference>
<reference evidence="2" key="1">
    <citation type="submission" date="2016-11" db="EMBL/GenBank/DDBJ databases">
        <title>The genome sequence of Colletotrichum cuscutae.</title>
        <authorList>
            <person name="Baroncelli R."/>
        </authorList>
    </citation>
    <scope>NUCLEOTIDE SEQUENCE</scope>
    <source>
        <strain evidence="2">IMI 304802</strain>
    </source>
</reference>
<evidence type="ECO:0000313" key="2">
    <source>
        <dbReference type="EMBL" id="KAK1456564.1"/>
    </source>
</evidence>
<evidence type="ECO:0000313" key="3">
    <source>
        <dbReference type="Proteomes" id="UP001239213"/>
    </source>
</evidence>
<keyword evidence="3" id="KW-1185">Reference proteome</keyword>
<organism evidence="2 3">
    <name type="scientific">Colletotrichum cuscutae</name>
    <dbReference type="NCBI Taxonomy" id="1209917"/>
    <lineage>
        <taxon>Eukaryota</taxon>
        <taxon>Fungi</taxon>
        <taxon>Dikarya</taxon>
        <taxon>Ascomycota</taxon>
        <taxon>Pezizomycotina</taxon>
        <taxon>Sordariomycetes</taxon>
        <taxon>Hypocreomycetidae</taxon>
        <taxon>Glomerellales</taxon>
        <taxon>Glomerellaceae</taxon>
        <taxon>Colletotrichum</taxon>
        <taxon>Colletotrichum acutatum species complex</taxon>
    </lineage>
</organism>
<name>A0AAI9UDV5_9PEZI</name>
<feature type="region of interest" description="Disordered" evidence="1">
    <location>
        <begin position="15"/>
        <end position="45"/>
    </location>
</feature>
<sequence>MFKMNDVVSLSPGIKSEDIPIPSQESSREFSLPFRPSPAPSNRSLSLVFEKTPGPKKSAKGAHIDPSLRRIQKYLNPPDLPIEPTDIPSCVCYRVEHLFSIVFGVLYANQDSVMDWRQYWNKFQQLLSKENPLLKTEVTANKIRDLVQLFTNARMNYLENLSVSKLPCLADLQNCRLLKSIDRYIAFKADKSSITDMLQFEAKY</sequence>
<evidence type="ECO:0000256" key="1">
    <source>
        <dbReference type="SAM" id="MobiDB-lite"/>
    </source>
</evidence>
<gene>
    <name evidence="2" type="ORF">CCUS01_10012</name>
</gene>
<protein>
    <submittedName>
        <fullName evidence="2">Uncharacterized protein</fullName>
    </submittedName>
</protein>
<proteinExistence type="predicted"/>
<dbReference type="AlphaFoldDB" id="A0AAI9UDV5"/>
<comment type="caution">
    <text evidence="2">The sequence shown here is derived from an EMBL/GenBank/DDBJ whole genome shotgun (WGS) entry which is preliminary data.</text>
</comment>
<dbReference type="Proteomes" id="UP001239213">
    <property type="component" value="Unassembled WGS sequence"/>
</dbReference>
<accession>A0AAI9UDV5</accession>